<feature type="transmembrane region" description="Helical" evidence="1">
    <location>
        <begin position="148"/>
        <end position="174"/>
    </location>
</feature>
<feature type="transmembrane region" description="Helical" evidence="1">
    <location>
        <begin position="33"/>
        <end position="55"/>
    </location>
</feature>
<feature type="transmembrane region" description="Helical" evidence="1">
    <location>
        <begin position="194"/>
        <end position="211"/>
    </location>
</feature>
<dbReference type="KEGG" id="run:DR864_11500"/>
<protein>
    <recommendedName>
        <fullName evidence="4">YhhN-like protein</fullName>
    </recommendedName>
</protein>
<feature type="transmembrane region" description="Helical" evidence="1">
    <location>
        <begin position="61"/>
        <end position="81"/>
    </location>
</feature>
<proteinExistence type="predicted"/>
<dbReference type="Proteomes" id="UP000251993">
    <property type="component" value="Chromosome"/>
</dbReference>
<name>A0A344TI57_9BACT</name>
<accession>A0A344TI57</accession>
<evidence type="ECO:0000313" key="2">
    <source>
        <dbReference type="EMBL" id="AXE18328.1"/>
    </source>
</evidence>
<keyword evidence="1" id="KW-0472">Membrane</keyword>
<organism evidence="2 3">
    <name type="scientific">Runella rosea</name>
    <dbReference type="NCBI Taxonomy" id="2259595"/>
    <lineage>
        <taxon>Bacteria</taxon>
        <taxon>Pseudomonadati</taxon>
        <taxon>Bacteroidota</taxon>
        <taxon>Cytophagia</taxon>
        <taxon>Cytophagales</taxon>
        <taxon>Spirosomataceae</taxon>
        <taxon>Runella</taxon>
    </lineage>
</organism>
<sequence length="218" mass="25741">MISFNILYDIYLGIVFIDFLIGCIYYRSYKKKHIYAIVFLLFLILITELGGYFLAEKTINNAWIFNAYVIAELLILSYVFYQVFNPKMRIIICTGVLVFSLFSLFNLLFLQRNDFNSYTFVFSGILLIFYSLHYLYEYTAQKTETESWLRGVMFWFCTGSVLFYTGNILITGFIHEWIKISQSLAVELYRINKVLNLLFYILVGIGLYQEAKPNVTYK</sequence>
<dbReference type="AlphaFoldDB" id="A0A344TI57"/>
<dbReference type="EMBL" id="CP030850">
    <property type="protein sequence ID" value="AXE18328.1"/>
    <property type="molecule type" value="Genomic_DNA"/>
</dbReference>
<feature type="transmembrane region" description="Helical" evidence="1">
    <location>
        <begin position="115"/>
        <end position="136"/>
    </location>
</feature>
<evidence type="ECO:0000313" key="3">
    <source>
        <dbReference type="Proteomes" id="UP000251993"/>
    </source>
</evidence>
<feature type="transmembrane region" description="Helical" evidence="1">
    <location>
        <begin position="88"/>
        <end position="109"/>
    </location>
</feature>
<keyword evidence="1" id="KW-1133">Transmembrane helix</keyword>
<dbReference type="OrthoDB" id="651989at2"/>
<gene>
    <name evidence="2" type="ORF">DR864_11500</name>
</gene>
<evidence type="ECO:0008006" key="4">
    <source>
        <dbReference type="Google" id="ProtNLM"/>
    </source>
</evidence>
<evidence type="ECO:0000256" key="1">
    <source>
        <dbReference type="SAM" id="Phobius"/>
    </source>
</evidence>
<feature type="transmembrane region" description="Helical" evidence="1">
    <location>
        <begin position="6"/>
        <end position="26"/>
    </location>
</feature>
<keyword evidence="3" id="KW-1185">Reference proteome</keyword>
<reference evidence="2 3" key="1">
    <citation type="submission" date="2018-07" db="EMBL/GenBank/DDBJ databases">
        <title>Genome sequencing of Runella.</title>
        <authorList>
            <person name="Baek M.-G."/>
            <person name="Yi H."/>
        </authorList>
    </citation>
    <scope>NUCLEOTIDE SEQUENCE [LARGE SCALE GENOMIC DNA]</scope>
    <source>
        <strain evidence="2 3">HYN0085</strain>
    </source>
</reference>
<keyword evidence="1" id="KW-0812">Transmembrane</keyword>